<dbReference type="HOGENOM" id="CLU_090690_1_0_1"/>
<dbReference type="AlphaFoldDB" id="I2H580"/>
<organism evidence="1 2">
    <name type="scientific">Henningerozyma blattae (strain ATCC 34711 / CBS 6284 / DSM 70876 / NBRC 10599 / NRRL Y-10934 / UCD 77-7)</name>
    <name type="common">Yeast</name>
    <name type="synonym">Tetrapisispora blattae</name>
    <dbReference type="NCBI Taxonomy" id="1071380"/>
    <lineage>
        <taxon>Eukaryota</taxon>
        <taxon>Fungi</taxon>
        <taxon>Dikarya</taxon>
        <taxon>Ascomycota</taxon>
        <taxon>Saccharomycotina</taxon>
        <taxon>Saccharomycetes</taxon>
        <taxon>Saccharomycetales</taxon>
        <taxon>Saccharomycetaceae</taxon>
        <taxon>Henningerozyma</taxon>
    </lineage>
</organism>
<dbReference type="Proteomes" id="UP000002866">
    <property type="component" value="Chromosome 5"/>
</dbReference>
<evidence type="ECO:0008006" key="3">
    <source>
        <dbReference type="Google" id="ProtNLM"/>
    </source>
</evidence>
<dbReference type="RefSeq" id="XP_004181051.1">
    <property type="nucleotide sequence ID" value="XM_004181003.1"/>
</dbReference>
<reference evidence="1 2" key="1">
    <citation type="journal article" date="2011" name="Proc. Natl. Acad. Sci. U.S.A.">
        <title>Evolutionary erosion of yeast sex chromosomes by mating-type switching accidents.</title>
        <authorList>
            <person name="Gordon J.L."/>
            <person name="Armisen D."/>
            <person name="Proux-Wera E."/>
            <person name="Oheigeartaigh S.S."/>
            <person name="Byrne K.P."/>
            <person name="Wolfe K.H."/>
        </authorList>
    </citation>
    <scope>NUCLEOTIDE SEQUENCE [LARGE SCALE GENOMIC DNA]</scope>
    <source>
        <strain evidence="2">ATCC 34711 / CBS 6284 / DSM 70876 / NBRC 10599 / NRRL Y-10934 / UCD 77-7</strain>
    </source>
</reference>
<gene>
    <name evidence="1" type="primary">TBLA0E04800</name>
    <name evidence="1" type="ORF">TBLA_0E04800</name>
</gene>
<evidence type="ECO:0000313" key="2">
    <source>
        <dbReference type="Proteomes" id="UP000002866"/>
    </source>
</evidence>
<dbReference type="GO" id="GO:0035753">
    <property type="term" value="P:maintenance of DNA trinucleotide repeats"/>
    <property type="evidence" value="ECO:0007669"/>
    <property type="project" value="EnsemblFungi"/>
</dbReference>
<evidence type="ECO:0000313" key="1">
    <source>
        <dbReference type="EMBL" id="CCH61532.1"/>
    </source>
</evidence>
<dbReference type="GO" id="GO:0007064">
    <property type="term" value="P:mitotic sister chromatid cohesion"/>
    <property type="evidence" value="ECO:0007669"/>
    <property type="project" value="EnsemblFungi"/>
</dbReference>
<keyword evidence="2" id="KW-1185">Reference proteome</keyword>
<dbReference type="GO" id="GO:0031390">
    <property type="term" value="C:Ctf18 RFC-like complex"/>
    <property type="evidence" value="ECO:0007669"/>
    <property type="project" value="EnsemblFungi"/>
</dbReference>
<name>I2H580_HENB6</name>
<dbReference type="EMBL" id="HE806320">
    <property type="protein sequence ID" value="CCH61532.1"/>
    <property type="molecule type" value="Genomic_DNA"/>
</dbReference>
<dbReference type="Pfam" id="PF09696">
    <property type="entry name" value="Ctf8"/>
    <property type="match status" value="1"/>
</dbReference>
<dbReference type="OMA" id="QRPLPIM"/>
<dbReference type="GO" id="GO:0034398">
    <property type="term" value="P:telomere tethering at nuclear periphery"/>
    <property type="evidence" value="ECO:0007669"/>
    <property type="project" value="EnsemblFungi"/>
</dbReference>
<accession>I2H580</accession>
<dbReference type="FunCoup" id="I2H580">
    <property type="interactions" value="70"/>
</dbReference>
<dbReference type="KEGG" id="tbl:TBLA_0E04800"/>
<protein>
    <recommendedName>
        <fullName evidence="3">Chromosome transmission fidelity protein 8</fullName>
    </recommendedName>
</protein>
<dbReference type="InParanoid" id="I2H580"/>
<dbReference type="GeneID" id="14496605"/>
<dbReference type="OrthoDB" id="121932at2759"/>
<sequence length="135" mass="15275">MNVVDISIDHHVLGQLAQEKLSTIATPLGNTIIEIQGELDIPSLQQLPKDNYLQDSRFSLDSQDNPIVKVGILNIDQDSKQVTMYVGTTQRLLGKIEKLDPPLGLLHFVSETKEYQLKDVFTHKIVFRNRPLPIM</sequence>
<dbReference type="STRING" id="1071380.I2H580"/>
<dbReference type="InterPro" id="IPR018607">
    <property type="entry name" value="Ctf8"/>
</dbReference>
<dbReference type="eggNOG" id="KOG4487">
    <property type="taxonomic scope" value="Eukaryota"/>
</dbReference>
<proteinExistence type="predicted"/>